<proteinExistence type="predicted"/>
<evidence type="ECO:0000313" key="1">
    <source>
        <dbReference type="EMBL" id="CAB4195879.1"/>
    </source>
</evidence>
<reference evidence="1" key="1">
    <citation type="submission" date="2020-05" db="EMBL/GenBank/DDBJ databases">
        <authorList>
            <person name="Chiriac C."/>
            <person name="Salcher M."/>
            <person name="Ghai R."/>
            <person name="Kavagutti S V."/>
        </authorList>
    </citation>
    <scope>NUCLEOTIDE SEQUENCE</scope>
</reference>
<organism evidence="1">
    <name type="scientific">uncultured Caudovirales phage</name>
    <dbReference type="NCBI Taxonomy" id="2100421"/>
    <lineage>
        <taxon>Viruses</taxon>
        <taxon>Duplodnaviria</taxon>
        <taxon>Heunggongvirae</taxon>
        <taxon>Uroviricota</taxon>
        <taxon>Caudoviricetes</taxon>
        <taxon>Peduoviridae</taxon>
        <taxon>Maltschvirus</taxon>
        <taxon>Maltschvirus maltsch</taxon>
    </lineage>
</organism>
<protein>
    <submittedName>
        <fullName evidence="1">Uncharacterized protein</fullName>
    </submittedName>
</protein>
<evidence type="ECO:0000313" key="2">
    <source>
        <dbReference type="EMBL" id="CAB4204974.1"/>
    </source>
</evidence>
<gene>
    <name evidence="1" type="ORF">UFOVP1287_37</name>
    <name evidence="2" type="ORF">UFOVP1408_3</name>
</gene>
<sequence>MRWEVQTWVGAWENIWSDGDGGEPVTFATHEEARQAREEHLASSEDAHRAGYLSEAVRADHVRVARGAGRGRTCPACGSAGPFEGNGRLARDCDATVLCLAPVVPEETSWARMGMTAPDDAPQVCGEQFHPLGWW</sequence>
<dbReference type="EMBL" id="LR797239">
    <property type="protein sequence ID" value="CAB4195879.1"/>
    <property type="molecule type" value="Genomic_DNA"/>
</dbReference>
<accession>A0A6J5RFU4</accession>
<name>A0A6J5RFU4_9CAUD</name>
<dbReference type="EMBL" id="LR797355">
    <property type="protein sequence ID" value="CAB4204974.1"/>
    <property type="molecule type" value="Genomic_DNA"/>
</dbReference>